<keyword evidence="1" id="KW-0472">Membrane</keyword>
<evidence type="ECO:0000313" key="2">
    <source>
        <dbReference type="EMBL" id="BBE30431.1"/>
    </source>
</evidence>
<dbReference type="KEGG" id="ocy:OSSY52_05720"/>
<reference evidence="2 3" key="1">
    <citation type="submission" date="2018-06" db="EMBL/GenBank/DDBJ databases">
        <title>Genome sequencing of Oceanotoga sp. sy52.</title>
        <authorList>
            <person name="Mori K."/>
        </authorList>
    </citation>
    <scope>NUCLEOTIDE SEQUENCE [LARGE SCALE GENOMIC DNA]</scope>
    <source>
        <strain evidence="3">sy52</strain>
    </source>
</reference>
<dbReference type="Proteomes" id="UP000516361">
    <property type="component" value="Chromosome"/>
</dbReference>
<gene>
    <name evidence="2" type="ORF">OSSY52_05720</name>
</gene>
<organism evidence="2 3">
    <name type="scientific">Tepiditoga spiralis</name>
    <dbReference type="NCBI Taxonomy" id="2108365"/>
    <lineage>
        <taxon>Bacteria</taxon>
        <taxon>Thermotogati</taxon>
        <taxon>Thermotogota</taxon>
        <taxon>Thermotogae</taxon>
        <taxon>Petrotogales</taxon>
        <taxon>Petrotogaceae</taxon>
        <taxon>Tepiditoga</taxon>
    </lineage>
</organism>
<proteinExistence type="predicted"/>
<keyword evidence="1" id="KW-0812">Transmembrane</keyword>
<dbReference type="InParanoid" id="A0A7G1G292"/>
<accession>A0A7G1G292</accession>
<feature type="transmembrane region" description="Helical" evidence="1">
    <location>
        <begin position="41"/>
        <end position="66"/>
    </location>
</feature>
<feature type="transmembrane region" description="Helical" evidence="1">
    <location>
        <begin position="12"/>
        <end position="35"/>
    </location>
</feature>
<evidence type="ECO:0000313" key="3">
    <source>
        <dbReference type="Proteomes" id="UP000516361"/>
    </source>
</evidence>
<sequence length="83" mass="9565">MEVIKIKGIITTIIITIIFLILFIIYGFGIITSILSIKGNFFTNAIFFVVIGLLVFFIISLIITMFNRIKEIKKEEKDDLSKY</sequence>
<keyword evidence="1" id="KW-1133">Transmembrane helix</keyword>
<dbReference type="EMBL" id="AP018712">
    <property type="protein sequence ID" value="BBE30431.1"/>
    <property type="molecule type" value="Genomic_DNA"/>
</dbReference>
<protein>
    <submittedName>
        <fullName evidence="2">Uncharacterized protein</fullName>
    </submittedName>
</protein>
<keyword evidence="3" id="KW-1185">Reference proteome</keyword>
<dbReference type="AlphaFoldDB" id="A0A7G1G292"/>
<name>A0A7G1G292_9BACT</name>
<evidence type="ECO:0000256" key="1">
    <source>
        <dbReference type="SAM" id="Phobius"/>
    </source>
</evidence>